<feature type="compositionally biased region" description="Polar residues" evidence="1">
    <location>
        <begin position="1"/>
        <end position="24"/>
    </location>
</feature>
<dbReference type="OrthoDB" id="4357148at2759"/>
<organism evidence="2 3">
    <name type="scientific">Friedmanniomyces endolithicus</name>
    <dbReference type="NCBI Taxonomy" id="329885"/>
    <lineage>
        <taxon>Eukaryota</taxon>
        <taxon>Fungi</taxon>
        <taxon>Dikarya</taxon>
        <taxon>Ascomycota</taxon>
        <taxon>Pezizomycotina</taxon>
        <taxon>Dothideomycetes</taxon>
        <taxon>Dothideomycetidae</taxon>
        <taxon>Mycosphaerellales</taxon>
        <taxon>Teratosphaeriaceae</taxon>
        <taxon>Friedmanniomyces</taxon>
    </lineage>
</organism>
<feature type="region of interest" description="Disordered" evidence="1">
    <location>
        <begin position="82"/>
        <end position="128"/>
    </location>
</feature>
<dbReference type="Proteomes" id="UP000310066">
    <property type="component" value="Unassembled WGS sequence"/>
</dbReference>
<evidence type="ECO:0008006" key="4">
    <source>
        <dbReference type="Google" id="ProtNLM"/>
    </source>
</evidence>
<name>A0A4V5NA08_9PEZI</name>
<protein>
    <recommendedName>
        <fullName evidence="4">Histone chaperone domain-containing protein</fullName>
    </recommendedName>
</protein>
<feature type="region of interest" description="Disordered" evidence="1">
    <location>
        <begin position="1"/>
        <end position="62"/>
    </location>
</feature>
<dbReference type="STRING" id="329885.A0A4V5NA08"/>
<evidence type="ECO:0000313" key="3">
    <source>
        <dbReference type="Proteomes" id="UP000310066"/>
    </source>
</evidence>
<dbReference type="AlphaFoldDB" id="A0A4V5NA08"/>
<evidence type="ECO:0000256" key="1">
    <source>
        <dbReference type="SAM" id="MobiDB-lite"/>
    </source>
</evidence>
<feature type="compositionally biased region" description="Polar residues" evidence="1">
    <location>
        <begin position="115"/>
        <end position="128"/>
    </location>
</feature>
<evidence type="ECO:0000313" key="2">
    <source>
        <dbReference type="EMBL" id="TKA49679.1"/>
    </source>
</evidence>
<comment type="caution">
    <text evidence="2">The sequence shown here is derived from an EMBL/GenBank/DDBJ whole genome shotgun (WGS) entry which is preliminary data.</text>
</comment>
<reference evidence="2 3" key="1">
    <citation type="submission" date="2017-03" db="EMBL/GenBank/DDBJ databases">
        <title>Genomes of endolithic fungi from Antarctica.</title>
        <authorList>
            <person name="Coleine C."/>
            <person name="Masonjones S."/>
            <person name="Stajich J.E."/>
        </authorList>
    </citation>
    <scope>NUCLEOTIDE SEQUENCE [LARGE SCALE GENOMIC DNA]</scope>
    <source>
        <strain evidence="2 3">CCFEE 5311</strain>
    </source>
</reference>
<dbReference type="EMBL" id="NAJP01000001">
    <property type="protein sequence ID" value="TKA49679.1"/>
    <property type="molecule type" value="Genomic_DNA"/>
</dbReference>
<proteinExistence type="predicted"/>
<gene>
    <name evidence="2" type="ORF">B0A54_00347</name>
</gene>
<sequence length="128" mass="13350">MSAKQQNEVPSGTGASDNDYVSRTGQKEAPVPVQKDEDSVEDPIDPATADSDEVLGKFPPPRFSALDVDTLAAQDERSAIDSNNIIDGGRTRGAAKKAGTYTEPGDEEGMPPASDGTSRIVTASANDI</sequence>
<accession>A0A4V5NA08</accession>